<reference evidence="2 3" key="1">
    <citation type="submission" date="2017-12" db="EMBL/GenBank/DDBJ databases">
        <title>Characterization of six clinical isolates of Enterochimera gen. nov., a novel genus of the Yersiniaciae family and the three species Enterochimera arupensis sp. nov., Enterochimera coloradensis sp. nov, and Enterochimera californica sp. nov.</title>
        <authorList>
            <person name="Rossi A."/>
            <person name="Fisher M."/>
        </authorList>
    </citation>
    <scope>NUCLEOTIDE SEQUENCE [LARGE SCALE GENOMIC DNA]</scope>
    <source>
        <strain evidence="3">2015-Iso6</strain>
    </source>
</reference>
<dbReference type="RefSeq" id="WP_101816877.1">
    <property type="nucleotide sequence ID" value="NZ_PJZF01000012.1"/>
</dbReference>
<dbReference type="AlphaFoldDB" id="A0A2N5E2Z0"/>
<dbReference type="InterPro" id="IPR022304">
    <property type="entry name" value="ICE_PFGI_1_ParB"/>
</dbReference>
<accession>A0A2N5E2Z0</accession>
<dbReference type="EMBL" id="PJZF01000012">
    <property type="protein sequence ID" value="PLR35057.1"/>
    <property type="molecule type" value="Genomic_DNA"/>
</dbReference>
<dbReference type="OrthoDB" id="7656008at2"/>
<proteinExistence type="predicted"/>
<dbReference type="NCBIfam" id="TIGR03764">
    <property type="entry name" value="ICE_PFGI_1_parB"/>
    <property type="match status" value="1"/>
</dbReference>
<feature type="region of interest" description="Disordered" evidence="1">
    <location>
        <begin position="319"/>
        <end position="370"/>
    </location>
</feature>
<sequence>MTSDSLGAKLLQRGRSPKVTDMLPVNEMPMVLTLDQLRPNPDNPRTSRNPKYEDIKASIHARGLDTVPKVTKDPDSADDFYIFSDGGNTRYAILLELYQQTGDERFYRVPCMVKPWPGRIKCVVGHLAENDVRGDLTFIEKALGIENARTLYQEQLGRTVSQRELAELLKADGYPVNHSSISRMAYAVEHLYPYMPDLLKSGLGRPQVIQLIALRTAAEKAWAAFSQATDVTLEQTFDEVFGGVCRSLDDPDSFSHDVLKDELIGALLKALPDPQYTYDSWLIELDPQELNRRKLFGAPELVAPPVIDDATLPAPDIFTAEKAKPRNPSPPKTALSPMETSSKKASCRPDTNTLQEEEYTPPEHAEPPENKLDDLASLTFAESGLEPVMDIWHIASLQDDIEHLQDMAFRLAFEISEAMGGEASILEDKSPQGAGYAVSCQEQPGEQLLMALCGDTALPGTLSLLSTMLTGSANPLDAPPLEDRIAVKFLRLLRVLRRLRELQRQNDQEDAL</sequence>
<feature type="compositionally biased region" description="Basic and acidic residues" evidence="1">
    <location>
        <begin position="361"/>
        <end position="370"/>
    </location>
</feature>
<protein>
    <submittedName>
        <fullName evidence="2">Uncharacterized protein</fullName>
    </submittedName>
</protein>
<evidence type="ECO:0000313" key="3">
    <source>
        <dbReference type="Proteomes" id="UP000234240"/>
    </source>
</evidence>
<evidence type="ECO:0000313" key="2">
    <source>
        <dbReference type="EMBL" id="PLR35057.1"/>
    </source>
</evidence>
<keyword evidence="3" id="KW-1185">Reference proteome</keyword>
<name>A0A2N5E2Z0_9GAMM</name>
<gene>
    <name evidence="2" type="ORF">CYR55_14245</name>
</gene>
<dbReference type="InterPro" id="IPR036086">
    <property type="entry name" value="ParB/Sulfiredoxin_sf"/>
</dbReference>
<feature type="compositionally biased region" description="Polar residues" evidence="1">
    <location>
        <begin position="338"/>
        <end position="354"/>
    </location>
</feature>
<comment type="caution">
    <text evidence="2">The sequence shown here is derived from an EMBL/GenBank/DDBJ whole genome shotgun (WGS) entry which is preliminary data.</text>
</comment>
<dbReference type="SUPFAM" id="SSF110849">
    <property type="entry name" value="ParB/Sulfiredoxin"/>
    <property type="match status" value="1"/>
</dbReference>
<evidence type="ECO:0000256" key="1">
    <source>
        <dbReference type="SAM" id="MobiDB-lite"/>
    </source>
</evidence>
<dbReference type="Proteomes" id="UP000234240">
    <property type="component" value="Unassembled WGS sequence"/>
</dbReference>
<organism evidence="2 3">
    <name type="scientific">Chimaeribacter californicus</name>
    <dbReference type="NCBI Taxonomy" id="2060067"/>
    <lineage>
        <taxon>Bacteria</taxon>
        <taxon>Pseudomonadati</taxon>
        <taxon>Pseudomonadota</taxon>
        <taxon>Gammaproteobacteria</taxon>
        <taxon>Enterobacterales</taxon>
        <taxon>Yersiniaceae</taxon>
        <taxon>Chimaeribacter</taxon>
    </lineage>
</organism>